<keyword evidence="3" id="KW-1185">Reference proteome</keyword>
<dbReference type="Proteomes" id="UP001596527">
    <property type="component" value="Unassembled WGS sequence"/>
</dbReference>
<evidence type="ECO:0000256" key="1">
    <source>
        <dbReference type="SAM" id="MobiDB-lite"/>
    </source>
</evidence>
<reference evidence="3" key="1">
    <citation type="journal article" date="2019" name="Int. J. Syst. Evol. Microbiol.">
        <title>The Global Catalogue of Microorganisms (GCM) 10K type strain sequencing project: providing services to taxonomists for standard genome sequencing and annotation.</title>
        <authorList>
            <consortium name="The Broad Institute Genomics Platform"/>
            <consortium name="The Broad Institute Genome Sequencing Center for Infectious Disease"/>
            <person name="Wu L."/>
            <person name="Ma J."/>
        </authorList>
    </citation>
    <scope>NUCLEOTIDE SEQUENCE [LARGE SCALE GENOMIC DNA]</scope>
    <source>
        <strain evidence="3">CCUG 56698</strain>
    </source>
</reference>
<gene>
    <name evidence="2" type="ORF">ACFQWG_12775</name>
</gene>
<feature type="region of interest" description="Disordered" evidence="1">
    <location>
        <begin position="76"/>
        <end position="97"/>
    </location>
</feature>
<evidence type="ECO:0000313" key="2">
    <source>
        <dbReference type="EMBL" id="MFC7582069.1"/>
    </source>
</evidence>
<dbReference type="RefSeq" id="WP_380976372.1">
    <property type="nucleotide sequence ID" value="NZ_JBHTEF010000001.1"/>
</dbReference>
<dbReference type="SUPFAM" id="SSF47598">
    <property type="entry name" value="Ribbon-helix-helix"/>
    <property type="match status" value="1"/>
</dbReference>
<proteinExistence type="predicted"/>
<feature type="region of interest" description="Disordered" evidence="1">
    <location>
        <begin position="1"/>
        <end position="34"/>
    </location>
</feature>
<evidence type="ECO:0000313" key="3">
    <source>
        <dbReference type="Proteomes" id="UP001596527"/>
    </source>
</evidence>
<dbReference type="InterPro" id="IPR010985">
    <property type="entry name" value="Ribbon_hlx_hlx"/>
</dbReference>
<comment type="caution">
    <text evidence="2">The sequence shown here is derived from an EMBL/GenBank/DDBJ whole genome shotgun (WGS) entry which is preliminary data.</text>
</comment>
<sequence length="97" mass="10373">MAVTDEGDPRSESPVHDPGGGAGTGAEANALRRPRARKQVLLRLDPDVHAAVAKWAADDLRSVNAQIEVVLRRALKEAGRDPHPAPMRGRGRPRAGE</sequence>
<organism evidence="2 3">
    <name type="scientific">Schaalia naturae</name>
    <dbReference type="NCBI Taxonomy" id="635203"/>
    <lineage>
        <taxon>Bacteria</taxon>
        <taxon>Bacillati</taxon>
        <taxon>Actinomycetota</taxon>
        <taxon>Actinomycetes</taxon>
        <taxon>Actinomycetales</taxon>
        <taxon>Actinomycetaceae</taxon>
        <taxon>Schaalia</taxon>
    </lineage>
</organism>
<name>A0ABW2SQF3_9ACTO</name>
<dbReference type="EMBL" id="JBHTEF010000001">
    <property type="protein sequence ID" value="MFC7582069.1"/>
    <property type="molecule type" value="Genomic_DNA"/>
</dbReference>
<dbReference type="Gene3D" id="1.10.1220.10">
    <property type="entry name" value="Met repressor-like"/>
    <property type="match status" value="1"/>
</dbReference>
<dbReference type="InterPro" id="IPR013321">
    <property type="entry name" value="Arc_rbn_hlx_hlx"/>
</dbReference>
<protein>
    <submittedName>
        <fullName evidence="2">AT hook motif protein</fullName>
    </submittedName>
</protein>
<accession>A0ABW2SQF3</accession>